<comment type="caution">
    <text evidence="2">The sequence shown here is derived from an EMBL/GenBank/DDBJ whole genome shotgun (WGS) entry which is preliminary data.</text>
</comment>
<evidence type="ECO:0000313" key="3">
    <source>
        <dbReference type="Proteomes" id="UP000788993"/>
    </source>
</evidence>
<proteinExistence type="predicted"/>
<dbReference type="Pfam" id="PF08450">
    <property type="entry name" value="SGL"/>
    <property type="match status" value="1"/>
</dbReference>
<dbReference type="Gene3D" id="2.120.10.30">
    <property type="entry name" value="TolB, C-terminal domain"/>
    <property type="match status" value="1"/>
</dbReference>
<dbReference type="InterPro" id="IPR011042">
    <property type="entry name" value="6-blade_b-propeller_TolB-like"/>
</dbReference>
<name>A0A9P8TF40_9ASCO</name>
<accession>A0A9P8TF40</accession>
<dbReference type="PANTHER" id="PTHR47064">
    <property type="entry name" value="PUTATIVE (AFU_ORTHOLOGUE AFUA_1G08990)-RELATED"/>
    <property type="match status" value="1"/>
</dbReference>
<dbReference type="EMBL" id="JAEUBD010000146">
    <property type="protein sequence ID" value="KAH3676561.1"/>
    <property type="molecule type" value="Genomic_DNA"/>
</dbReference>
<gene>
    <name evidence="2" type="ORF">OGATHE_001050</name>
</gene>
<protein>
    <recommendedName>
        <fullName evidence="1">SMP-30/Gluconolactonase/LRE-like region domain-containing protein</fullName>
    </recommendedName>
</protein>
<organism evidence="2 3">
    <name type="scientific">Ogataea polymorpha</name>
    <dbReference type="NCBI Taxonomy" id="460523"/>
    <lineage>
        <taxon>Eukaryota</taxon>
        <taxon>Fungi</taxon>
        <taxon>Dikarya</taxon>
        <taxon>Ascomycota</taxon>
        <taxon>Saccharomycotina</taxon>
        <taxon>Pichiomycetes</taxon>
        <taxon>Pichiales</taxon>
        <taxon>Pichiaceae</taxon>
        <taxon>Ogataea</taxon>
    </lineage>
</organism>
<reference evidence="2" key="1">
    <citation type="journal article" date="2021" name="Open Biol.">
        <title>Shared evolutionary footprints suggest mitochondrial oxidative damage underlies multiple complex I losses in fungi.</title>
        <authorList>
            <person name="Schikora-Tamarit M.A."/>
            <person name="Marcet-Houben M."/>
            <person name="Nosek J."/>
            <person name="Gabaldon T."/>
        </authorList>
    </citation>
    <scope>NUCLEOTIDE SEQUENCE</scope>
    <source>
        <strain evidence="2">NCAIM Y.01608</strain>
    </source>
</reference>
<dbReference type="SUPFAM" id="SSF63829">
    <property type="entry name" value="Calcium-dependent phosphotriesterase"/>
    <property type="match status" value="1"/>
</dbReference>
<feature type="domain" description="SMP-30/Gluconolactonase/LRE-like region" evidence="1">
    <location>
        <begin position="62"/>
        <end position="321"/>
    </location>
</feature>
<evidence type="ECO:0000313" key="2">
    <source>
        <dbReference type="EMBL" id="KAH3676561.1"/>
    </source>
</evidence>
<sequence length="349" mass="39525">MKETYRDIIKVDKKRQLVDLDYAKAVCAKPGFYLFDERFRSVLGLSPELTCLETRDFRFAHEAGVYHKETNSIYFTSNYSSGSPIKLYRVHCESYEVEELDYPEVIQANGACQHKGNILYCAQGDLTHPSSLIEVNPVTGDTKTLINNFFGREFSSINDVVVHHGTGDIWFTDPTYGFEQGFRKEAMLPNQVYRFNPETGELCVVADQFDMCNGLCFNHDYTKMYVTDTGAVKMSKTTGYFVHNPRSPSVIYEYDVVDKKRLFNKRVFAFCDDGIPDGIKCDVHGNVYSGCGHGIHVWNPDGILIGKIITGEVCANFCFSASGMWIFSEFHLFFCSLGTKGALVNVECY</sequence>
<dbReference type="PANTHER" id="PTHR47064:SF2">
    <property type="entry name" value="SMP-30_GLUCONOLACTONASE_LRE-LIKE REGION DOMAIN-CONTAINING PROTEIN-RELATED"/>
    <property type="match status" value="1"/>
</dbReference>
<dbReference type="InterPro" id="IPR052988">
    <property type="entry name" value="Oryzine_lactonohydrolase"/>
</dbReference>
<reference evidence="2" key="2">
    <citation type="submission" date="2021-01" db="EMBL/GenBank/DDBJ databases">
        <authorList>
            <person name="Schikora-Tamarit M.A."/>
        </authorList>
    </citation>
    <scope>NUCLEOTIDE SEQUENCE</scope>
    <source>
        <strain evidence="2">NCAIM Y.01608</strain>
    </source>
</reference>
<keyword evidence="3" id="KW-1185">Reference proteome</keyword>
<evidence type="ECO:0000259" key="1">
    <source>
        <dbReference type="Pfam" id="PF08450"/>
    </source>
</evidence>
<dbReference type="InterPro" id="IPR013658">
    <property type="entry name" value="SGL"/>
</dbReference>
<dbReference type="Proteomes" id="UP000788993">
    <property type="component" value="Unassembled WGS sequence"/>
</dbReference>
<dbReference type="AlphaFoldDB" id="A0A9P8TF40"/>